<feature type="domain" description="SH3b" evidence="5">
    <location>
        <begin position="297"/>
        <end position="361"/>
    </location>
</feature>
<feature type="domain" description="SH3b" evidence="5">
    <location>
        <begin position="434"/>
        <end position="497"/>
    </location>
</feature>
<evidence type="ECO:0000313" key="7">
    <source>
        <dbReference type="Proteomes" id="UP001251870"/>
    </source>
</evidence>
<reference evidence="6 7" key="1">
    <citation type="submission" date="2023-09" db="EMBL/GenBank/DDBJ databases">
        <title>Description of three actinobacteria isolated from air of manufacturing shop in a pharmaceutical factory.</title>
        <authorList>
            <person name="Zhang D.-F."/>
        </authorList>
    </citation>
    <scope>NUCLEOTIDE SEQUENCE [LARGE SCALE GENOMIC DNA]</scope>
    <source>
        <strain evidence="6 7">LY-0111</strain>
    </source>
</reference>
<dbReference type="PROSITE" id="PS51781">
    <property type="entry name" value="SH3B"/>
    <property type="match status" value="5"/>
</dbReference>
<evidence type="ECO:0000256" key="4">
    <source>
        <dbReference type="SAM" id="SignalP"/>
    </source>
</evidence>
<dbReference type="RefSeq" id="WP_310548057.1">
    <property type="nucleotide sequence ID" value="NZ_JAVKGR010000004.1"/>
</dbReference>
<dbReference type="CDD" id="cd13925">
    <property type="entry name" value="RPF"/>
    <property type="match status" value="1"/>
</dbReference>
<keyword evidence="7" id="KW-1185">Reference proteome</keyword>
<dbReference type="CDD" id="cd12797">
    <property type="entry name" value="M23_peptidase"/>
    <property type="match status" value="1"/>
</dbReference>
<proteinExistence type="inferred from homology"/>
<dbReference type="Gene3D" id="2.30.30.40">
    <property type="entry name" value="SH3 Domains"/>
    <property type="match status" value="6"/>
</dbReference>
<evidence type="ECO:0000259" key="5">
    <source>
        <dbReference type="PROSITE" id="PS51781"/>
    </source>
</evidence>
<dbReference type="Pfam" id="PF08239">
    <property type="entry name" value="SH3_3"/>
    <property type="match status" value="5"/>
</dbReference>
<keyword evidence="2" id="KW-0378">Hydrolase</keyword>
<protein>
    <submittedName>
        <fullName evidence="6">SH3 domain-containing protein</fullName>
    </submittedName>
</protein>
<feature type="compositionally biased region" description="Acidic residues" evidence="3">
    <location>
        <begin position="830"/>
        <end position="850"/>
    </location>
</feature>
<feature type="region of interest" description="Disordered" evidence="3">
    <location>
        <begin position="1005"/>
        <end position="1037"/>
    </location>
</feature>
<feature type="chain" id="PRO_5045724795" evidence="4">
    <location>
        <begin position="29"/>
        <end position="1126"/>
    </location>
</feature>
<dbReference type="InterPro" id="IPR011055">
    <property type="entry name" value="Dup_hybrid_motif"/>
</dbReference>
<dbReference type="InterPro" id="IPR023346">
    <property type="entry name" value="Lysozyme-like_dom_sf"/>
</dbReference>
<name>A0ABU2DRD5_9MICC</name>
<accession>A0ABU2DRD5</accession>
<feature type="compositionally biased region" description="Acidic residues" evidence="3">
    <location>
        <begin position="1078"/>
        <end position="1107"/>
    </location>
</feature>
<evidence type="ECO:0000313" key="6">
    <source>
        <dbReference type="EMBL" id="MDR8019063.1"/>
    </source>
</evidence>
<dbReference type="InterPro" id="IPR052354">
    <property type="entry name" value="Cell_Wall_Dynamics_Protein"/>
</dbReference>
<dbReference type="SUPFAM" id="SSF53955">
    <property type="entry name" value="Lysozyme-like"/>
    <property type="match status" value="1"/>
</dbReference>
<dbReference type="SUPFAM" id="SSF51261">
    <property type="entry name" value="Duplicated hybrid motif"/>
    <property type="match status" value="1"/>
</dbReference>
<feature type="compositionally biased region" description="Acidic residues" evidence="3">
    <location>
        <begin position="779"/>
        <end position="819"/>
    </location>
</feature>
<evidence type="ECO:0000256" key="1">
    <source>
        <dbReference type="ARBA" id="ARBA00010830"/>
    </source>
</evidence>
<dbReference type="InterPro" id="IPR003646">
    <property type="entry name" value="SH3-like_bac-type"/>
</dbReference>
<feature type="compositionally biased region" description="Acidic residues" evidence="3">
    <location>
        <begin position="891"/>
        <end position="970"/>
    </location>
</feature>
<dbReference type="EMBL" id="JAVKGR010000004">
    <property type="protein sequence ID" value="MDR8019063.1"/>
    <property type="molecule type" value="Genomic_DNA"/>
</dbReference>
<keyword evidence="4" id="KW-0732">Signal</keyword>
<organism evidence="6 7">
    <name type="scientific">Nesterenkonia aerolata</name>
    <dbReference type="NCBI Taxonomy" id="3074079"/>
    <lineage>
        <taxon>Bacteria</taxon>
        <taxon>Bacillati</taxon>
        <taxon>Actinomycetota</taxon>
        <taxon>Actinomycetes</taxon>
        <taxon>Micrococcales</taxon>
        <taxon>Micrococcaceae</taxon>
        <taxon>Nesterenkonia</taxon>
    </lineage>
</organism>
<dbReference type="Gene3D" id="2.70.70.10">
    <property type="entry name" value="Glucose Permease (Domain IIA)"/>
    <property type="match status" value="1"/>
</dbReference>
<dbReference type="Pfam" id="PF01551">
    <property type="entry name" value="Peptidase_M23"/>
    <property type="match status" value="1"/>
</dbReference>
<dbReference type="InterPro" id="IPR016047">
    <property type="entry name" value="M23ase_b-sheet_dom"/>
</dbReference>
<feature type="compositionally biased region" description="Acidic residues" evidence="3">
    <location>
        <begin position="859"/>
        <end position="879"/>
    </location>
</feature>
<feature type="domain" description="SH3b" evidence="5">
    <location>
        <begin position="570"/>
        <end position="633"/>
    </location>
</feature>
<evidence type="ECO:0000256" key="2">
    <source>
        <dbReference type="ARBA" id="ARBA00022801"/>
    </source>
</evidence>
<sequence length="1126" mass="118465">MPKKLSAAVVGTLIVGLSLPLNAPAATAAVVQAAPSSVALPGGAQAGLAPMVAPATTFHDPLPAGVYRYTSEHGARCIPIRGSSTTHPGQDLGASEGTPIRAIAAGKVVRTFSGTASQAGYVVIEHSINGRTMHSAYVHMWNANSHVRIGQTVRGGQTIALVGNSGPSTAPHLHLEIWDGAWLRGTSVKPTTWLAARGVDLKGKAASVLNITRPSTCSYYAFNATSLYSQANTTSPVLAQLAAGTPMVGFPGAMTNSMVQVRAGGLLGWVPHLSVTPSRPNGYPGRVTPVAPTTTTSASGTYRATTQLNARSGPGTSHGVVTTLRSGQQIAVTGRSSNGWFRFTSGGRTVWASGAYLEAVVSNVTSASGTYEATGRVNIRTGPGTSHARVGQLNRGETVRVTGRSGNWFRATRNGSTVWIHANYLRVAVANVVSVSGTYEATGRVNIRTGPGTSHARVGSLSRGDRITVTGRSGSWLRGTRNGQTVWVSGSYVRAVVADVARAGGTYEATGRVNIRTGPGTGHARVGSLSRGDRVTVTGRSGSWFRATRNGRTVWIHGNYLRAAVANVASASGTYEATGRVNIRTGPGTSHARVGSLSRGDRVTVTGRSGTWYRATYQGSTVWISGSYLRQAAAERTAGTTTWVNMRAGAGMSHAVSQTVAPQTVVRIISGPQQGWYRVSVNGRTGRIYGTYLNFQAGGQVMHHEMENLEPTELVARRDTVLRAERRESAEMIDRIAAGETMIATSLVEGWYFVSFDGAGGWVRVEDVEAAPERDEADLTEEAAEQSVEEAVDQAADEGADEAVDDAVEEVEEAADEAEPERPGVAIDAMPDEDLMQEVPAEDDDEEPVEESSPSPSPMEEETEESSEELIDEPAEDVTSEPVSESTPEGAESESAEPDEAAPEDEAAEELSDEPSTEESSTEEPADDSSPEDSAEDGADDSAEDGVEDGSEDSADDSTEDSAEREDEPEAPVRAASSFPLRTDPGGITYRTVWDELARCESDGDWSAAPVEGRSGGLGLTQQDWQRVGGTGAPHEASRHEQIARAYALWQLEGWEPWNSCIDEFGVTGDPGGIQGYDPDEEAADEDEAEESEDSTETGADTGEEPGEAASDPALTPTPDAAGDDS</sequence>
<dbReference type="SMART" id="SM00287">
    <property type="entry name" value="SH3b"/>
    <property type="match status" value="6"/>
</dbReference>
<feature type="region of interest" description="Disordered" evidence="3">
    <location>
        <begin position="779"/>
        <end position="987"/>
    </location>
</feature>
<dbReference type="InterPro" id="IPR010618">
    <property type="entry name" value="RPF"/>
</dbReference>
<feature type="signal peptide" evidence="4">
    <location>
        <begin position="1"/>
        <end position="28"/>
    </location>
</feature>
<dbReference type="PANTHER" id="PTHR34408">
    <property type="entry name" value="FAMILY PROTEIN, PUTATIVE-RELATED"/>
    <property type="match status" value="1"/>
</dbReference>
<feature type="region of interest" description="Disordered" evidence="3">
    <location>
        <begin position="1062"/>
        <end position="1126"/>
    </location>
</feature>
<feature type="domain" description="SH3b" evidence="5">
    <location>
        <begin position="366"/>
        <end position="429"/>
    </location>
</feature>
<comment type="caution">
    <text evidence="6">The sequence shown here is derived from an EMBL/GenBank/DDBJ whole genome shotgun (WGS) entry which is preliminary data.</text>
</comment>
<evidence type="ECO:0000256" key="3">
    <source>
        <dbReference type="SAM" id="MobiDB-lite"/>
    </source>
</evidence>
<dbReference type="Gene3D" id="1.10.530.10">
    <property type="match status" value="1"/>
</dbReference>
<dbReference type="PANTHER" id="PTHR34408:SF1">
    <property type="entry name" value="GLYCOSYL HYDROLASE FAMILY 19 DOMAIN-CONTAINING PROTEIN HI_1415"/>
    <property type="match status" value="1"/>
</dbReference>
<dbReference type="Proteomes" id="UP001251870">
    <property type="component" value="Unassembled WGS sequence"/>
</dbReference>
<comment type="similarity">
    <text evidence="1">Belongs to the transglycosylase family. Rpf subfamily.</text>
</comment>
<feature type="domain" description="SH3b" evidence="5">
    <location>
        <begin position="498"/>
        <end position="565"/>
    </location>
</feature>
<gene>
    <name evidence="6" type="ORF">RIL96_05725</name>
</gene>
<dbReference type="Pfam" id="PF06737">
    <property type="entry name" value="Transglycosylas"/>
    <property type="match status" value="1"/>
</dbReference>